<keyword evidence="9" id="KW-0915">Sodium</keyword>
<dbReference type="eggNOG" id="KOG1305">
    <property type="taxonomic scope" value="Eukaryota"/>
</dbReference>
<dbReference type="RefSeq" id="XP_001415600.1">
    <property type="nucleotide sequence ID" value="XM_001415563.1"/>
</dbReference>
<dbReference type="Gramene" id="ABO93892">
    <property type="protein sequence ID" value="ABO93892"/>
    <property type="gene ID" value="OSTLU_29082"/>
</dbReference>
<dbReference type="OrthoDB" id="294730at2759"/>
<evidence type="ECO:0000256" key="13">
    <source>
        <dbReference type="ARBA" id="ARBA00023228"/>
    </source>
</evidence>
<sequence>MAPDDVERAVPLEDDVERPLRDVASDGDDDDDDASEDARASAGDLATIFALWNTMVGSAVLAVPWAFTESGLALGAASAVVMTCAMAYTATLVLRYGARGGHDDLAGMCGAALGPRARAGCNAAMALMMAQCVVVFDMMLSTSVYGIVKGFADLAKMPATGGGGTTALAATLASSNSTGWATCTNAAKDAAKCWNPFTAVGVTAVALMCLGSLKNLDGFVAVSVLGPFFMTYLILFIVFKSVVASAPVAPIAPYANFSTFKKTAGVLSSCLFSHHAVIPVCRANSKSKNNGRNLLVAYVLALMSYLAPALAGNFSAAYVAVRRGPNGSSRAANFLRVFPPSDYYTLSAHVAVTVQFLTMVPLLLYILRTQVFGLLPQFPAKYHGAASFAVNFAAIALGSFCAAHPDIDIGMILSKCGAVFGLIFAYAAPVLVHVFGRRGNRHPLWNHIAHGTILAVGVAIALAQFVD</sequence>
<protein>
    <recommendedName>
        <fullName evidence="17">Amino acid transporter transmembrane domain-containing protein</fullName>
    </recommendedName>
</protein>
<dbReference type="GO" id="GO:0046872">
    <property type="term" value="F:metal ion binding"/>
    <property type="evidence" value="ECO:0007669"/>
    <property type="project" value="UniProtKB-KW"/>
</dbReference>
<feature type="transmembrane region" description="Helical" evidence="16">
    <location>
        <begin position="194"/>
        <end position="213"/>
    </location>
</feature>
<feature type="transmembrane region" description="Helical" evidence="16">
    <location>
        <begin position="73"/>
        <end position="94"/>
    </location>
</feature>
<dbReference type="Pfam" id="PF01490">
    <property type="entry name" value="Aa_trans"/>
    <property type="match status" value="1"/>
</dbReference>
<keyword evidence="3" id="KW-0813">Transport</keyword>
<feature type="transmembrane region" description="Helical" evidence="16">
    <location>
        <begin position="388"/>
        <end position="405"/>
    </location>
</feature>
<evidence type="ECO:0000259" key="17">
    <source>
        <dbReference type="Pfam" id="PF01490"/>
    </source>
</evidence>
<evidence type="ECO:0000256" key="14">
    <source>
        <dbReference type="ARBA" id="ARBA00038442"/>
    </source>
</evidence>
<feature type="transmembrane region" description="Helical" evidence="16">
    <location>
        <begin position="295"/>
        <end position="321"/>
    </location>
</feature>
<keyword evidence="6" id="KW-0967">Endosome</keyword>
<name>A4RRN6_OSTLU</name>
<keyword evidence="19" id="KW-1185">Reference proteome</keyword>
<evidence type="ECO:0000313" key="19">
    <source>
        <dbReference type="Proteomes" id="UP000001568"/>
    </source>
</evidence>
<dbReference type="AlphaFoldDB" id="A4RRN6"/>
<evidence type="ECO:0000256" key="3">
    <source>
        <dbReference type="ARBA" id="ARBA00022448"/>
    </source>
</evidence>
<evidence type="ECO:0000256" key="10">
    <source>
        <dbReference type="ARBA" id="ARBA00023136"/>
    </source>
</evidence>
<feature type="transmembrane region" description="Helical" evidence="16">
    <location>
        <begin position="448"/>
        <end position="466"/>
    </location>
</feature>
<evidence type="ECO:0000256" key="4">
    <source>
        <dbReference type="ARBA" id="ARBA00022692"/>
    </source>
</evidence>
<gene>
    <name evidence="18" type="ORF">OSTLU_29082</name>
</gene>
<evidence type="ECO:0000256" key="1">
    <source>
        <dbReference type="ARBA" id="ARBA00004107"/>
    </source>
</evidence>
<accession>A4RRN6</accession>
<dbReference type="GO" id="GO:0015179">
    <property type="term" value="F:L-amino acid transmembrane transporter activity"/>
    <property type="evidence" value="ECO:0007669"/>
    <property type="project" value="TreeGrafter"/>
</dbReference>
<keyword evidence="11" id="KW-1015">Disulfide bond</keyword>
<dbReference type="PANTHER" id="PTHR22950">
    <property type="entry name" value="AMINO ACID TRANSPORTER"/>
    <property type="match status" value="1"/>
</dbReference>
<comment type="similarity">
    <text evidence="14">Belongs to the amino acid/polyamine transporter 2 family. SLC38A9 subfamily.</text>
</comment>
<dbReference type="Proteomes" id="UP000001568">
    <property type="component" value="Chromosome 1"/>
</dbReference>
<evidence type="ECO:0000256" key="2">
    <source>
        <dbReference type="ARBA" id="ARBA00004155"/>
    </source>
</evidence>
<evidence type="ECO:0000256" key="16">
    <source>
        <dbReference type="SAM" id="Phobius"/>
    </source>
</evidence>
<evidence type="ECO:0000256" key="9">
    <source>
        <dbReference type="ARBA" id="ARBA00023053"/>
    </source>
</evidence>
<dbReference type="InterPro" id="IPR013057">
    <property type="entry name" value="AA_transpt_TM"/>
</dbReference>
<evidence type="ECO:0000256" key="7">
    <source>
        <dbReference type="ARBA" id="ARBA00022970"/>
    </source>
</evidence>
<proteinExistence type="inferred from homology"/>
<dbReference type="GO" id="GO:0031902">
    <property type="term" value="C:late endosome membrane"/>
    <property type="evidence" value="ECO:0007669"/>
    <property type="project" value="UniProtKB-SubCell"/>
</dbReference>
<dbReference type="EMBL" id="CP000581">
    <property type="protein sequence ID" value="ABO93892.1"/>
    <property type="molecule type" value="Genomic_DNA"/>
</dbReference>
<feature type="transmembrane region" description="Helical" evidence="16">
    <location>
        <begin position="45"/>
        <end position="67"/>
    </location>
</feature>
<comment type="subcellular location">
    <subcellularLocation>
        <location evidence="1">Late endosome membrane</location>
        <topology evidence="1">Multi-pass membrane protein</topology>
    </subcellularLocation>
    <subcellularLocation>
        <location evidence="2">Lysosome membrane</location>
        <topology evidence="2">Multi-pass membrane protein</topology>
    </subcellularLocation>
</comment>
<feature type="domain" description="Amino acid transporter transmembrane" evidence="17">
    <location>
        <begin position="47"/>
        <end position="440"/>
    </location>
</feature>
<evidence type="ECO:0000256" key="15">
    <source>
        <dbReference type="SAM" id="MobiDB-lite"/>
    </source>
</evidence>
<keyword evidence="5" id="KW-0479">Metal-binding</keyword>
<dbReference type="GO" id="GO:0005765">
    <property type="term" value="C:lysosomal membrane"/>
    <property type="evidence" value="ECO:0007669"/>
    <property type="project" value="UniProtKB-SubCell"/>
</dbReference>
<evidence type="ECO:0000256" key="5">
    <source>
        <dbReference type="ARBA" id="ARBA00022723"/>
    </source>
</evidence>
<keyword evidence="4 16" id="KW-0812">Transmembrane</keyword>
<feature type="region of interest" description="Disordered" evidence="15">
    <location>
        <begin position="1"/>
        <end position="37"/>
    </location>
</feature>
<feature type="compositionally biased region" description="Basic and acidic residues" evidence="15">
    <location>
        <begin position="1"/>
        <end position="24"/>
    </location>
</feature>
<evidence type="ECO:0000313" key="18">
    <source>
        <dbReference type="EMBL" id="ABO93892.1"/>
    </source>
</evidence>
<dbReference type="PANTHER" id="PTHR22950:SF244">
    <property type="entry name" value="NEUTRAL AMINO ACID TRANSPORTER 9"/>
    <property type="match status" value="1"/>
</dbReference>
<dbReference type="KEGG" id="olu:OSTLU_29082"/>
<feature type="transmembrane region" description="Helical" evidence="16">
    <location>
        <begin position="417"/>
        <end position="436"/>
    </location>
</feature>
<evidence type="ECO:0000256" key="6">
    <source>
        <dbReference type="ARBA" id="ARBA00022753"/>
    </source>
</evidence>
<keyword evidence="12" id="KW-0325">Glycoprotein</keyword>
<dbReference type="HOGENOM" id="CLU_037564_0_0_1"/>
<feature type="transmembrane region" description="Helical" evidence="16">
    <location>
        <begin position="343"/>
        <end position="367"/>
    </location>
</feature>
<keyword evidence="13" id="KW-0458">Lysosome</keyword>
<feature type="transmembrane region" description="Helical" evidence="16">
    <location>
        <begin position="126"/>
        <end position="148"/>
    </location>
</feature>
<evidence type="ECO:0000256" key="12">
    <source>
        <dbReference type="ARBA" id="ARBA00023180"/>
    </source>
</evidence>
<keyword evidence="10 16" id="KW-0472">Membrane</keyword>
<feature type="compositionally biased region" description="Acidic residues" evidence="15">
    <location>
        <begin position="25"/>
        <end position="35"/>
    </location>
</feature>
<dbReference type="OMA" id="PWAFTES"/>
<reference evidence="18 19" key="1">
    <citation type="journal article" date="2007" name="Proc. Natl. Acad. Sci. U.S.A.">
        <title>The tiny eukaryote Ostreococcus provides genomic insights into the paradox of plankton speciation.</title>
        <authorList>
            <person name="Palenik B."/>
            <person name="Grimwood J."/>
            <person name="Aerts A."/>
            <person name="Rouze P."/>
            <person name="Salamov A."/>
            <person name="Putnam N."/>
            <person name="Dupont C."/>
            <person name="Jorgensen R."/>
            <person name="Derelle E."/>
            <person name="Rombauts S."/>
            <person name="Zhou K."/>
            <person name="Otillar R."/>
            <person name="Merchant S.S."/>
            <person name="Podell S."/>
            <person name="Gaasterland T."/>
            <person name="Napoli C."/>
            <person name="Gendler K."/>
            <person name="Manuell A."/>
            <person name="Tai V."/>
            <person name="Vallon O."/>
            <person name="Piganeau G."/>
            <person name="Jancek S."/>
            <person name="Heijde M."/>
            <person name="Jabbari K."/>
            <person name="Bowler C."/>
            <person name="Lohr M."/>
            <person name="Robbens S."/>
            <person name="Werner G."/>
            <person name="Dubchak I."/>
            <person name="Pazour G.J."/>
            <person name="Ren Q."/>
            <person name="Paulsen I."/>
            <person name="Delwiche C."/>
            <person name="Schmutz J."/>
            <person name="Rokhsar D."/>
            <person name="Van de Peer Y."/>
            <person name="Moreau H."/>
            <person name="Grigoriev I.V."/>
        </authorList>
    </citation>
    <scope>NUCLEOTIDE SEQUENCE [LARGE SCALE GENOMIC DNA]</scope>
    <source>
        <strain evidence="18 19">CCE9901</strain>
    </source>
</reference>
<dbReference type="GeneID" id="4999870"/>
<keyword evidence="8 16" id="KW-1133">Transmembrane helix</keyword>
<evidence type="ECO:0000256" key="8">
    <source>
        <dbReference type="ARBA" id="ARBA00022989"/>
    </source>
</evidence>
<dbReference type="STRING" id="436017.A4RRN6"/>
<evidence type="ECO:0000256" key="11">
    <source>
        <dbReference type="ARBA" id="ARBA00023157"/>
    </source>
</evidence>
<organism evidence="18 19">
    <name type="scientific">Ostreococcus lucimarinus (strain CCE9901)</name>
    <dbReference type="NCBI Taxonomy" id="436017"/>
    <lineage>
        <taxon>Eukaryota</taxon>
        <taxon>Viridiplantae</taxon>
        <taxon>Chlorophyta</taxon>
        <taxon>Mamiellophyceae</taxon>
        <taxon>Mamiellales</taxon>
        <taxon>Bathycoccaceae</taxon>
        <taxon>Ostreococcus</taxon>
    </lineage>
</organism>
<feature type="transmembrane region" description="Helical" evidence="16">
    <location>
        <begin position="220"/>
        <end position="243"/>
    </location>
</feature>
<keyword evidence="7" id="KW-0029">Amino-acid transport</keyword>